<dbReference type="CDD" id="cd00841">
    <property type="entry name" value="MPP_YfcE"/>
    <property type="match status" value="1"/>
</dbReference>
<dbReference type="InterPro" id="IPR029052">
    <property type="entry name" value="Metallo-depent_PP-like"/>
</dbReference>
<evidence type="ECO:0000313" key="3">
    <source>
        <dbReference type="EMBL" id="HIQ32195.1"/>
    </source>
</evidence>
<gene>
    <name evidence="3" type="ORF">EYH55_01770</name>
</gene>
<dbReference type="InterPro" id="IPR024654">
    <property type="entry name" value="Calcineurin-like_PHP_lpxH"/>
</dbReference>
<dbReference type="GO" id="GO:0016787">
    <property type="term" value="F:hydrolase activity"/>
    <property type="evidence" value="ECO:0007669"/>
    <property type="project" value="UniProtKB-UniRule"/>
</dbReference>
<dbReference type="Pfam" id="PF12850">
    <property type="entry name" value="Metallophos_2"/>
    <property type="match status" value="1"/>
</dbReference>
<keyword evidence="1" id="KW-0479">Metal-binding</keyword>
<protein>
    <recommendedName>
        <fullName evidence="1">Phosphoesterase</fullName>
        <ecNumber evidence="1">3.1.4.-</ecNumber>
    </recommendedName>
</protein>
<dbReference type="SUPFAM" id="SSF56300">
    <property type="entry name" value="Metallo-dependent phosphatases"/>
    <property type="match status" value="1"/>
</dbReference>
<evidence type="ECO:0000259" key="2">
    <source>
        <dbReference type="Pfam" id="PF12850"/>
    </source>
</evidence>
<evidence type="ECO:0000256" key="1">
    <source>
        <dbReference type="RuleBase" id="RU362039"/>
    </source>
</evidence>
<accession>A0A833EAU1</accession>
<proteinExistence type="inferred from homology"/>
<dbReference type="NCBIfam" id="TIGR00040">
    <property type="entry name" value="yfcE"/>
    <property type="match status" value="1"/>
</dbReference>
<organism evidence="3 4">
    <name type="scientific">Methanothermococcus okinawensis</name>
    <dbReference type="NCBI Taxonomy" id="155863"/>
    <lineage>
        <taxon>Archaea</taxon>
        <taxon>Methanobacteriati</taxon>
        <taxon>Methanobacteriota</taxon>
        <taxon>Methanomada group</taxon>
        <taxon>Methanococci</taxon>
        <taxon>Methanococcales</taxon>
        <taxon>Methanococcaceae</taxon>
        <taxon>Methanothermococcus</taxon>
    </lineage>
</organism>
<sequence>MILGVISDTHVYDRADKVPEEVFQHFSDVDLIIHCGDITSECVLRELSDLSKTVAVRGNMDYLDLPREVILDIEGFKIGVIHGDIIYPRGDILKMKYYCLEKNLDVLISGHTHVPLIKEIYVEELNKKILLLNPGSPTVPRGFGRSIMKVEIEDNYIKPILIPL</sequence>
<reference evidence="3" key="1">
    <citation type="journal article" date="2020" name="ISME J.">
        <title>Gammaproteobacteria mediating utilization of methyl-, sulfur- and petroleum organic compounds in deep ocean hydrothermal plumes.</title>
        <authorList>
            <person name="Zhou Z."/>
            <person name="Liu Y."/>
            <person name="Pan J."/>
            <person name="Cron B.R."/>
            <person name="Toner B.M."/>
            <person name="Anantharaman K."/>
            <person name="Breier J.A."/>
            <person name="Dick G.J."/>
            <person name="Li M."/>
        </authorList>
    </citation>
    <scope>NUCLEOTIDE SEQUENCE</scope>
    <source>
        <strain evidence="3">SZUA-1534</strain>
    </source>
</reference>
<dbReference type="PANTHER" id="PTHR11124">
    <property type="entry name" value="VACUOLAR SORTING PROTEIN VPS29"/>
    <property type="match status" value="1"/>
</dbReference>
<evidence type="ECO:0000313" key="4">
    <source>
        <dbReference type="Proteomes" id="UP000623215"/>
    </source>
</evidence>
<dbReference type="AlphaFoldDB" id="A0A833EAU1"/>
<dbReference type="EMBL" id="DQVW01000026">
    <property type="protein sequence ID" value="HIQ32195.1"/>
    <property type="molecule type" value="Genomic_DNA"/>
</dbReference>
<comment type="similarity">
    <text evidence="1">Belongs to the metallophosphoesterase superfamily. YfcE family.</text>
</comment>
<name>A0A833EAU1_9EURY</name>
<dbReference type="Gene3D" id="3.60.21.10">
    <property type="match status" value="1"/>
</dbReference>
<comment type="cofactor">
    <cofactor evidence="1">
        <name>a divalent metal cation</name>
        <dbReference type="ChEBI" id="CHEBI:60240"/>
    </cofactor>
</comment>
<dbReference type="GO" id="GO:0046872">
    <property type="term" value="F:metal ion binding"/>
    <property type="evidence" value="ECO:0007669"/>
    <property type="project" value="UniProtKB-KW"/>
</dbReference>
<comment type="caution">
    <text evidence="3">The sequence shown here is derived from an EMBL/GenBank/DDBJ whole genome shotgun (WGS) entry which is preliminary data.</text>
</comment>
<feature type="domain" description="Calcineurin-like phosphoesterase" evidence="2">
    <location>
        <begin position="1"/>
        <end position="154"/>
    </location>
</feature>
<dbReference type="Proteomes" id="UP000623215">
    <property type="component" value="Unassembled WGS sequence"/>
</dbReference>
<dbReference type="InterPro" id="IPR041802">
    <property type="entry name" value="MPP_YfcE"/>
</dbReference>
<dbReference type="InterPro" id="IPR000979">
    <property type="entry name" value="Phosphodiesterase_MJ0936/Vps29"/>
</dbReference>
<dbReference type="EC" id="3.1.4.-" evidence="1"/>